<evidence type="ECO:0000256" key="6">
    <source>
        <dbReference type="ARBA" id="ARBA00022967"/>
    </source>
</evidence>
<protein>
    <submittedName>
        <fullName evidence="10">Electron transporter</fullName>
    </submittedName>
</protein>
<evidence type="ECO:0000256" key="2">
    <source>
        <dbReference type="ARBA" id="ARBA00022553"/>
    </source>
</evidence>
<name>A0A4Y8L5H9_9BACT</name>
<evidence type="ECO:0000256" key="5">
    <source>
        <dbReference type="ARBA" id="ARBA00022692"/>
    </source>
</evidence>
<dbReference type="STRING" id="1121485.GCA_000426485_02409"/>
<feature type="transmembrane region" description="Helical" evidence="9">
    <location>
        <begin position="182"/>
        <end position="199"/>
    </location>
</feature>
<evidence type="ECO:0000256" key="7">
    <source>
        <dbReference type="ARBA" id="ARBA00022989"/>
    </source>
</evidence>
<evidence type="ECO:0000256" key="4">
    <source>
        <dbReference type="ARBA" id="ARBA00022643"/>
    </source>
</evidence>
<sequence>MNRSEPIYTPFVRARDSVWEVMSDVLLALVPCAVISYFAYGEAPFLVMFIAVISAVVAELLFASFFLKKKDTLKDGSAIVTAILLAFTLAPFTPWYIVAFGAAMAVIFGKILWGGLGRNIFNPALVGREFMTVFFPAVMTSGSIWYNKDYVNFKDLNIFSAFGDTGLITYLNSLFFKSSGAIGEYSVILLIVGGVYLLLRRRISWHIPFALLVTFFVLLQVFASENIRFSVGGLLLGTIFMATDMPSSASTKGGKLYYGAMIGLVAVLCLLNDIRHEYMSYSILLVNAFVVPINWVFKPTVWGKKTNVLSILKSATLITAAILTATYALVYLHHIDCVRYLIFAYIVFIICRFCFVTMKEIK</sequence>
<keyword evidence="11" id="KW-1185">Reference proteome</keyword>
<dbReference type="GO" id="GO:0005886">
    <property type="term" value="C:plasma membrane"/>
    <property type="evidence" value="ECO:0007669"/>
    <property type="project" value="TreeGrafter"/>
</dbReference>
<dbReference type="PANTHER" id="PTHR30578:SF0">
    <property type="entry name" value="ION-TRANSLOCATING OXIDOREDUCTASE COMPLEX SUBUNIT D"/>
    <property type="match status" value="1"/>
</dbReference>
<evidence type="ECO:0000256" key="9">
    <source>
        <dbReference type="SAM" id="Phobius"/>
    </source>
</evidence>
<reference evidence="10 11" key="1">
    <citation type="submission" date="2019-03" db="EMBL/GenBank/DDBJ databases">
        <title>San Antonio Military Medical Center submission to MRSN (WRAIR), pending publication.</title>
        <authorList>
            <person name="Blyth D.M."/>
            <person name="Mccarthy S.L."/>
            <person name="Schall S.E."/>
            <person name="Stam J.A."/>
            <person name="Ong A.C."/>
            <person name="Mcgann P.T."/>
        </authorList>
    </citation>
    <scope>NUCLEOTIDE SEQUENCE [LARGE SCALE GENOMIC DNA]</scope>
    <source>
        <strain evidence="10 11">MRSN571793</strain>
    </source>
</reference>
<accession>A0A4Y8L5H9</accession>
<evidence type="ECO:0000256" key="1">
    <source>
        <dbReference type="ARBA" id="ARBA00022448"/>
    </source>
</evidence>
<feature type="transmembrane region" description="Helical" evidence="9">
    <location>
        <begin position="46"/>
        <end position="67"/>
    </location>
</feature>
<feature type="transmembrane region" description="Helical" evidence="9">
    <location>
        <begin position="280"/>
        <end position="297"/>
    </location>
</feature>
<keyword evidence="6" id="KW-1278">Translocase</keyword>
<feature type="transmembrane region" description="Helical" evidence="9">
    <location>
        <begin position="256"/>
        <end position="274"/>
    </location>
</feature>
<evidence type="ECO:0000256" key="3">
    <source>
        <dbReference type="ARBA" id="ARBA00022630"/>
    </source>
</evidence>
<dbReference type="Pfam" id="PF03116">
    <property type="entry name" value="NQR2_RnfD_RnfE"/>
    <property type="match status" value="1"/>
</dbReference>
<feature type="transmembrane region" description="Helical" evidence="9">
    <location>
        <begin position="338"/>
        <end position="358"/>
    </location>
</feature>
<keyword evidence="5 9" id="KW-0812">Transmembrane</keyword>
<keyword evidence="2" id="KW-0597">Phosphoprotein</keyword>
<feature type="transmembrane region" description="Helical" evidence="9">
    <location>
        <begin position="309"/>
        <end position="332"/>
    </location>
</feature>
<evidence type="ECO:0000313" key="11">
    <source>
        <dbReference type="Proteomes" id="UP000297861"/>
    </source>
</evidence>
<keyword evidence="4" id="KW-0288">FMN</keyword>
<dbReference type="EMBL" id="SOML01000003">
    <property type="protein sequence ID" value="TFD97511.1"/>
    <property type="molecule type" value="Genomic_DNA"/>
</dbReference>
<evidence type="ECO:0000256" key="8">
    <source>
        <dbReference type="ARBA" id="ARBA00023136"/>
    </source>
</evidence>
<dbReference type="InterPro" id="IPR004338">
    <property type="entry name" value="NqrB/RnfD"/>
</dbReference>
<feature type="transmembrane region" description="Helical" evidence="9">
    <location>
        <begin position="128"/>
        <end position="146"/>
    </location>
</feature>
<evidence type="ECO:0000313" key="10">
    <source>
        <dbReference type="EMBL" id="TFD97511.1"/>
    </source>
</evidence>
<proteinExistence type="predicted"/>
<gene>
    <name evidence="10" type="ORF">E2605_06775</name>
</gene>
<dbReference type="OrthoDB" id="9776359at2"/>
<dbReference type="Proteomes" id="UP000297861">
    <property type="component" value="Unassembled WGS sequence"/>
</dbReference>
<feature type="transmembrane region" description="Helical" evidence="9">
    <location>
        <begin position="206"/>
        <end position="223"/>
    </location>
</feature>
<comment type="caution">
    <text evidence="10">The sequence shown here is derived from an EMBL/GenBank/DDBJ whole genome shotgun (WGS) entry which is preliminary data.</text>
</comment>
<feature type="transmembrane region" description="Helical" evidence="9">
    <location>
        <begin position="21"/>
        <end position="40"/>
    </location>
</feature>
<keyword evidence="7 9" id="KW-1133">Transmembrane helix</keyword>
<keyword evidence="3" id="KW-0285">Flavoprotein</keyword>
<keyword evidence="8 9" id="KW-0472">Membrane</keyword>
<dbReference type="GO" id="GO:0055085">
    <property type="term" value="P:transmembrane transport"/>
    <property type="evidence" value="ECO:0007669"/>
    <property type="project" value="InterPro"/>
</dbReference>
<organism evidence="10 11">
    <name type="scientific">Dysgonomonas capnocytophagoides</name>
    <dbReference type="NCBI Taxonomy" id="45254"/>
    <lineage>
        <taxon>Bacteria</taxon>
        <taxon>Pseudomonadati</taxon>
        <taxon>Bacteroidota</taxon>
        <taxon>Bacteroidia</taxon>
        <taxon>Bacteroidales</taxon>
        <taxon>Dysgonomonadaceae</taxon>
        <taxon>Dysgonomonas</taxon>
    </lineage>
</organism>
<feature type="transmembrane region" description="Helical" evidence="9">
    <location>
        <begin position="79"/>
        <end position="108"/>
    </location>
</feature>
<dbReference type="AlphaFoldDB" id="A0A4Y8L5H9"/>
<feature type="transmembrane region" description="Helical" evidence="9">
    <location>
        <begin position="229"/>
        <end position="249"/>
    </location>
</feature>
<dbReference type="PANTHER" id="PTHR30578">
    <property type="entry name" value="ELECTRON TRANSPORT COMPLEX PROTEIN RNFD"/>
    <property type="match status" value="1"/>
</dbReference>
<keyword evidence="1" id="KW-0813">Transport</keyword>